<dbReference type="OrthoDB" id="6396118at2"/>
<keyword evidence="2" id="KW-1185">Reference proteome</keyword>
<comment type="caution">
    <text evidence="1">The sequence shown here is derived from an EMBL/GenBank/DDBJ whole genome shotgun (WGS) entry which is preliminary data.</text>
</comment>
<dbReference type="Proteomes" id="UP000297693">
    <property type="component" value="Unassembled WGS sequence"/>
</dbReference>
<dbReference type="AlphaFoldDB" id="A0A4V3JR52"/>
<dbReference type="EMBL" id="RQGD01000032">
    <property type="protein sequence ID" value="TGL58645.1"/>
    <property type="molecule type" value="Genomic_DNA"/>
</dbReference>
<dbReference type="RefSeq" id="WP_135623821.1">
    <property type="nucleotide sequence ID" value="NZ_RQGD01000032.1"/>
</dbReference>
<proteinExistence type="predicted"/>
<evidence type="ECO:0000313" key="2">
    <source>
        <dbReference type="Proteomes" id="UP000297693"/>
    </source>
</evidence>
<evidence type="ECO:0000313" key="1">
    <source>
        <dbReference type="EMBL" id="TGL58645.1"/>
    </source>
</evidence>
<reference evidence="1" key="1">
    <citation type="journal article" date="2019" name="PLoS Negl. Trop. Dis.">
        <title>Revisiting the worldwide diversity of Leptospira species in the environment.</title>
        <authorList>
            <person name="Vincent A.T."/>
            <person name="Schiettekatte O."/>
            <person name="Bourhy P."/>
            <person name="Veyrier F.J."/>
            <person name="Picardeau M."/>
        </authorList>
    </citation>
    <scope>NUCLEOTIDE SEQUENCE [LARGE SCALE GENOMIC DNA]</scope>
    <source>
        <strain evidence="1">201702476</strain>
    </source>
</reference>
<protein>
    <recommendedName>
        <fullName evidence="3">PD-(D/E)XK nuclease superfamily protein</fullName>
    </recommendedName>
</protein>
<accession>A0A4V3JR52</accession>
<gene>
    <name evidence="1" type="ORF">EHQ58_10290</name>
</gene>
<organism evidence="1 2">
    <name type="scientific">Leptospira ognonensis</name>
    <dbReference type="NCBI Taxonomy" id="2484945"/>
    <lineage>
        <taxon>Bacteria</taxon>
        <taxon>Pseudomonadati</taxon>
        <taxon>Spirochaetota</taxon>
        <taxon>Spirochaetia</taxon>
        <taxon>Leptospirales</taxon>
        <taxon>Leptospiraceae</taxon>
        <taxon>Leptospira</taxon>
    </lineage>
</organism>
<name>A0A4V3JR52_9LEPT</name>
<sequence>MGKNISYFTTYKGENSLSNFLGLLLKILYKENPWLLEEFFSATLNGESNILIGPTFTQQDKSKKSIPDLSISQNSFSVFFETKLTDWFYDEQIVRHIESFSENVQSKILYLVSNFEFENYEDRFKDTIQIAKKNDIILQPLSFEDFVTVLEKIESSPNFKNILNEFREYLDENNLLPTWKYLLDVVNSGSTMNELNENVYMCPDTGGSYSHRRSKYLGAYTNKNVPLIFEIDNVVSVNRNCEDAEIRYINNIQNSEKSKETSINLVNKFRKEESSQWPILVFNLSKKTELSFEKDSKGGLLQSKKYFYDIAKNCNDINDLKNKLNNKKWSDFGF</sequence>
<evidence type="ECO:0008006" key="3">
    <source>
        <dbReference type="Google" id="ProtNLM"/>
    </source>
</evidence>